<keyword evidence="10" id="KW-1185">Reference proteome</keyword>
<evidence type="ECO:0000313" key="10">
    <source>
        <dbReference type="Proteomes" id="UP001597326"/>
    </source>
</evidence>
<dbReference type="InterPro" id="IPR036366">
    <property type="entry name" value="PGBDSf"/>
</dbReference>
<dbReference type="Pfam" id="PF03734">
    <property type="entry name" value="YkuD"/>
    <property type="match status" value="1"/>
</dbReference>
<keyword evidence="5 6" id="KW-0961">Cell wall biogenesis/degradation</keyword>
<dbReference type="Gene3D" id="2.40.440.10">
    <property type="entry name" value="L,D-transpeptidase catalytic domain-like"/>
    <property type="match status" value="1"/>
</dbReference>
<dbReference type="Pfam" id="PF01471">
    <property type="entry name" value="PG_binding_1"/>
    <property type="match status" value="2"/>
</dbReference>
<feature type="domain" description="L,D-TPase catalytic" evidence="8">
    <location>
        <begin position="227"/>
        <end position="340"/>
    </location>
</feature>
<comment type="caution">
    <text evidence="9">The sequence shown here is derived from an EMBL/GenBank/DDBJ whole genome shotgun (WGS) entry which is preliminary data.</text>
</comment>
<dbReference type="PANTHER" id="PTHR30582:SF33">
    <property type="entry name" value="EXPORTED PROTEIN"/>
    <property type="match status" value="1"/>
</dbReference>
<reference evidence="10" key="1">
    <citation type="journal article" date="2019" name="Int. J. Syst. Evol. Microbiol.">
        <title>The Global Catalogue of Microorganisms (GCM) 10K type strain sequencing project: providing services to taxonomists for standard genome sequencing and annotation.</title>
        <authorList>
            <consortium name="The Broad Institute Genomics Platform"/>
            <consortium name="The Broad Institute Genome Sequencing Center for Infectious Disease"/>
            <person name="Wu L."/>
            <person name="Ma J."/>
        </authorList>
    </citation>
    <scope>NUCLEOTIDE SEQUENCE [LARGE SCALE GENOMIC DNA]</scope>
    <source>
        <strain evidence="10">CAIM 431</strain>
    </source>
</reference>
<dbReference type="InterPro" id="IPR038063">
    <property type="entry name" value="Transpep_catalytic_dom"/>
</dbReference>
<sequence length="340" mass="36677">MTTKFTRGLVAAAVASTMALAPGFVGGAEAAPMPAATIVAKSGSKGTVVKNIQNDLRYLGYYTKNVDGDFGPVTASAVKSFQKAYRLPVTGVVDTTTYRTLRTKSDAKRTADRKAAAARAAAKQAAAKKAQQSANKVVAKPGDKNATVKQIQGRLSGLGYLPASSIIGVYGPQTTAAVKAFQKRYGLAQTGVVNLSTHNLLIAKYKARPAKPRPAAVALDSRCLTGRTICVHKRTQRMYWVVNGSIQRSWSVRTGRPSLPTRSGSYKIYLKHPNWYSTLYHVNMPYTQFFSGGQAVHYSAEFARIGHSGSGSHGCVNMNSMSEARWLYNRTRVGDKVVVY</sequence>
<evidence type="ECO:0000256" key="2">
    <source>
        <dbReference type="ARBA" id="ARBA00022679"/>
    </source>
</evidence>
<dbReference type="InterPro" id="IPR005490">
    <property type="entry name" value="LD_TPept_cat_dom"/>
</dbReference>
<dbReference type="InterPro" id="IPR050979">
    <property type="entry name" value="LD-transpeptidase"/>
</dbReference>
<organism evidence="9 10">
    <name type="scientific">Luteococcus peritonei</name>
    <dbReference type="NCBI Taxonomy" id="88874"/>
    <lineage>
        <taxon>Bacteria</taxon>
        <taxon>Bacillati</taxon>
        <taxon>Actinomycetota</taxon>
        <taxon>Actinomycetes</taxon>
        <taxon>Propionibacteriales</taxon>
        <taxon>Propionibacteriaceae</taxon>
        <taxon>Luteococcus</taxon>
    </lineage>
</organism>
<keyword evidence="4 6" id="KW-0573">Peptidoglycan synthesis</keyword>
<dbReference type="InterPro" id="IPR036365">
    <property type="entry name" value="PGBD-like_sf"/>
</dbReference>
<evidence type="ECO:0000256" key="7">
    <source>
        <dbReference type="SAM" id="SignalP"/>
    </source>
</evidence>
<proteinExistence type="predicted"/>
<dbReference type="PANTHER" id="PTHR30582">
    <property type="entry name" value="L,D-TRANSPEPTIDASE"/>
    <property type="match status" value="1"/>
</dbReference>
<comment type="pathway">
    <text evidence="1 6">Cell wall biogenesis; peptidoglycan biosynthesis.</text>
</comment>
<dbReference type="EMBL" id="JBHUFZ010000028">
    <property type="protein sequence ID" value="MFD1890895.1"/>
    <property type="molecule type" value="Genomic_DNA"/>
</dbReference>
<feature type="chain" id="PRO_5046479847" evidence="7">
    <location>
        <begin position="31"/>
        <end position="340"/>
    </location>
</feature>
<dbReference type="InterPro" id="IPR002477">
    <property type="entry name" value="Peptidoglycan-bd-like"/>
</dbReference>
<evidence type="ECO:0000256" key="6">
    <source>
        <dbReference type="PROSITE-ProRule" id="PRU01373"/>
    </source>
</evidence>
<keyword evidence="7" id="KW-0732">Signal</keyword>
<feature type="active site" description="Nucleophile" evidence="6">
    <location>
        <position position="315"/>
    </location>
</feature>
<keyword evidence="2" id="KW-0808">Transferase</keyword>
<evidence type="ECO:0000256" key="3">
    <source>
        <dbReference type="ARBA" id="ARBA00022960"/>
    </source>
</evidence>
<evidence type="ECO:0000313" key="9">
    <source>
        <dbReference type="EMBL" id="MFD1890895.1"/>
    </source>
</evidence>
<evidence type="ECO:0000256" key="5">
    <source>
        <dbReference type="ARBA" id="ARBA00023316"/>
    </source>
</evidence>
<dbReference type="SUPFAM" id="SSF47090">
    <property type="entry name" value="PGBD-like"/>
    <property type="match status" value="2"/>
</dbReference>
<name>A0ABW4RZ25_9ACTN</name>
<dbReference type="Gene3D" id="1.10.101.10">
    <property type="entry name" value="PGBD-like superfamily/PGBD"/>
    <property type="match status" value="2"/>
</dbReference>
<dbReference type="RefSeq" id="WP_343874549.1">
    <property type="nucleotide sequence ID" value="NZ_BAAAIX010000026.1"/>
</dbReference>
<dbReference type="PROSITE" id="PS52029">
    <property type="entry name" value="LD_TPASE"/>
    <property type="match status" value="1"/>
</dbReference>
<accession>A0ABW4RZ25</accession>
<gene>
    <name evidence="9" type="ORF">ACFSCS_11980</name>
</gene>
<evidence type="ECO:0000259" key="8">
    <source>
        <dbReference type="PROSITE" id="PS52029"/>
    </source>
</evidence>
<feature type="signal peptide" evidence="7">
    <location>
        <begin position="1"/>
        <end position="30"/>
    </location>
</feature>
<feature type="active site" description="Proton donor/acceptor" evidence="6">
    <location>
        <position position="297"/>
    </location>
</feature>
<dbReference type="CDD" id="cd16913">
    <property type="entry name" value="YkuD_like"/>
    <property type="match status" value="1"/>
</dbReference>
<protein>
    <submittedName>
        <fullName evidence="9">Peptidoglycan-binding protein</fullName>
    </submittedName>
</protein>
<keyword evidence="3 6" id="KW-0133">Cell shape</keyword>
<evidence type="ECO:0000256" key="1">
    <source>
        <dbReference type="ARBA" id="ARBA00004752"/>
    </source>
</evidence>
<dbReference type="SUPFAM" id="SSF141523">
    <property type="entry name" value="L,D-transpeptidase catalytic domain-like"/>
    <property type="match status" value="1"/>
</dbReference>
<evidence type="ECO:0000256" key="4">
    <source>
        <dbReference type="ARBA" id="ARBA00022984"/>
    </source>
</evidence>
<dbReference type="Proteomes" id="UP001597326">
    <property type="component" value="Unassembled WGS sequence"/>
</dbReference>